<keyword evidence="1" id="KW-0378">Hydrolase</keyword>
<keyword evidence="1" id="KW-0067">ATP-binding</keyword>
<dbReference type="Proteomes" id="UP001431209">
    <property type="component" value="Unassembled WGS sequence"/>
</dbReference>
<evidence type="ECO:0000313" key="2">
    <source>
        <dbReference type="Proteomes" id="UP001431209"/>
    </source>
</evidence>
<keyword evidence="2" id="KW-1185">Reference proteome</keyword>
<sequence>MTKPIDTDDLLDLRTDCRTTSRAIPVKSFRLPSIADEDEDEEDSFSYNCNVMQSCDAGYNSDEEDALSPCWDASEDPCDMLVDDSSFFEESEAVMNSYQSEDDLEEDVEENFPVQLKTKKDEPVEEEEYFLRASVDEDMENINDDEEFYEQAVDVTKEAEEFDTDALLLSEDKEPSTSVSEVEKVPIFDTKQKTKQLNKFKTEKLRERSKSIMETVPRLKRMIEGDIRLTTPTSPRPHSFSSPFQVAGYVCSY</sequence>
<organism evidence="1 2">
    <name type="scientific">Acrasis kona</name>
    <dbReference type="NCBI Taxonomy" id="1008807"/>
    <lineage>
        <taxon>Eukaryota</taxon>
        <taxon>Discoba</taxon>
        <taxon>Heterolobosea</taxon>
        <taxon>Tetramitia</taxon>
        <taxon>Eutetramitia</taxon>
        <taxon>Acrasidae</taxon>
        <taxon>Acrasis</taxon>
    </lineage>
</organism>
<keyword evidence="1" id="KW-0347">Helicase</keyword>
<keyword evidence="1" id="KW-0547">Nucleotide-binding</keyword>
<comment type="caution">
    <text evidence="1">The sequence shown here is derived from an EMBL/GenBank/DDBJ whole genome shotgun (WGS) entry which is preliminary data.</text>
</comment>
<evidence type="ECO:0000313" key="1">
    <source>
        <dbReference type="EMBL" id="KAL0488223.1"/>
    </source>
</evidence>
<dbReference type="GO" id="GO:0004386">
    <property type="term" value="F:helicase activity"/>
    <property type="evidence" value="ECO:0007669"/>
    <property type="project" value="UniProtKB-KW"/>
</dbReference>
<name>A0AAW2ZEI0_9EUKA</name>
<gene>
    <name evidence="1" type="ORF">AKO1_015350</name>
</gene>
<protein>
    <submittedName>
        <fullName evidence="1">Domino helicase</fullName>
    </submittedName>
</protein>
<proteinExistence type="predicted"/>
<reference evidence="1 2" key="1">
    <citation type="submission" date="2024-03" db="EMBL/GenBank/DDBJ databases">
        <title>The Acrasis kona genome and developmental transcriptomes reveal deep origins of eukaryotic multicellular pathways.</title>
        <authorList>
            <person name="Sheikh S."/>
            <person name="Fu C.-J."/>
            <person name="Brown M.W."/>
            <person name="Baldauf S.L."/>
        </authorList>
    </citation>
    <scope>NUCLEOTIDE SEQUENCE [LARGE SCALE GENOMIC DNA]</scope>
    <source>
        <strain evidence="1 2">ATCC MYA-3509</strain>
    </source>
</reference>
<dbReference type="EMBL" id="JAOPGA020001417">
    <property type="protein sequence ID" value="KAL0488223.1"/>
    <property type="molecule type" value="Genomic_DNA"/>
</dbReference>
<accession>A0AAW2ZEI0</accession>
<dbReference type="AlphaFoldDB" id="A0AAW2ZEI0"/>